<keyword evidence="1" id="KW-0812">Transmembrane</keyword>
<dbReference type="Proteomes" id="UP000177506">
    <property type="component" value="Unassembled WGS sequence"/>
</dbReference>
<dbReference type="PANTHER" id="PTHR23028">
    <property type="entry name" value="ACETYLTRANSFERASE"/>
    <property type="match status" value="1"/>
</dbReference>
<proteinExistence type="predicted"/>
<reference evidence="3 4" key="1">
    <citation type="submission" date="2016-08" db="EMBL/GenBank/DDBJ databases">
        <title>Hymenobacter coccineus sp. nov., Hymenobacter lapidarius sp. nov. and Hymenobacter glacialis sp. nov., isolated from Antarctic soil.</title>
        <authorList>
            <person name="Sedlacek I."/>
            <person name="Kralova S."/>
            <person name="Kyrova K."/>
            <person name="Maslanova I."/>
            <person name="Stankova E."/>
            <person name="Vrbovska V."/>
            <person name="Nemec M."/>
            <person name="Bartak M."/>
            <person name="Svec P."/>
            <person name="Busse H.-J."/>
            <person name="Pantucek R."/>
        </authorList>
    </citation>
    <scope>NUCLEOTIDE SEQUENCE [LARGE SCALE GENOMIC DNA]</scope>
    <source>
        <strain evidence="3 4">CCM 8649</strain>
    </source>
</reference>
<dbReference type="PANTHER" id="PTHR23028:SF131">
    <property type="entry name" value="BLR2367 PROTEIN"/>
    <property type="match status" value="1"/>
</dbReference>
<feature type="transmembrane region" description="Helical" evidence="1">
    <location>
        <begin position="212"/>
        <end position="230"/>
    </location>
</feature>
<feature type="transmembrane region" description="Helical" evidence="1">
    <location>
        <begin position="31"/>
        <end position="50"/>
    </location>
</feature>
<sequence>MGITTTIITGPPPVSSEEKPLARRHVEGLDFLRAIAALSVCLYHFSGVALPKATNIYMKPAFSYGWAGVDMFFVISGFIIPYSLLGKNYAAKQIGPYLLKRIIRINPPAYIAMVLVLVQWGIIDYLINHNRVYTGNISWQQVVHNLLFTVPFTQYKWVVGIFWTLAIEFQFYIFIGLFFAQLFERGRLWQFILGFLAVNAVQYLPFSDFRNFFHFSSLFAMGGVTLLYYSKRIELLNYGATLLLFSALSYFQLGWVITAVGIITVFFIVCVQVKGGVFATIGKMSYSFYLIHVLVGTTAEFVLIKIISPDTELKKVTITVLCIATALIASFVYYRLVEQPFIALAKKYGR</sequence>
<feature type="transmembrane region" description="Helical" evidence="1">
    <location>
        <begin position="62"/>
        <end position="85"/>
    </location>
</feature>
<feature type="transmembrane region" description="Helical" evidence="1">
    <location>
        <begin position="187"/>
        <end position="206"/>
    </location>
</feature>
<feature type="transmembrane region" description="Helical" evidence="1">
    <location>
        <begin position="242"/>
        <end position="274"/>
    </location>
</feature>
<protein>
    <recommendedName>
        <fullName evidence="2">Acyltransferase 3 domain-containing protein</fullName>
    </recommendedName>
</protein>
<feature type="transmembrane region" description="Helical" evidence="1">
    <location>
        <begin position="316"/>
        <end position="334"/>
    </location>
</feature>
<dbReference type="EMBL" id="MDZA01000088">
    <property type="protein sequence ID" value="OGX91088.1"/>
    <property type="molecule type" value="Genomic_DNA"/>
</dbReference>
<accession>A0A1G1TJQ1</accession>
<evidence type="ECO:0000313" key="4">
    <source>
        <dbReference type="Proteomes" id="UP000177506"/>
    </source>
</evidence>
<evidence type="ECO:0000259" key="2">
    <source>
        <dbReference type="Pfam" id="PF01757"/>
    </source>
</evidence>
<feature type="transmembrane region" description="Helical" evidence="1">
    <location>
        <begin position="286"/>
        <end position="304"/>
    </location>
</feature>
<feature type="domain" description="Acyltransferase 3" evidence="2">
    <location>
        <begin position="27"/>
        <end position="335"/>
    </location>
</feature>
<dbReference type="GO" id="GO:0000271">
    <property type="term" value="P:polysaccharide biosynthetic process"/>
    <property type="evidence" value="ECO:0007669"/>
    <property type="project" value="TreeGrafter"/>
</dbReference>
<dbReference type="AlphaFoldDB" id="A0A1G1TJQ1"/>
<evidence type="ECO:0000256" key="1">
    <source>
        <dbReference type="SAM" id="Phobius"/>
    </source>
</evidence>
<dbReference type="InterPro" id="IPR050879">
    <property type="entry name" value="Acyltransferase_3"/>
</dbReference>
<keyword evidence="1" id="KW-1133">Transmembrane helix</keyword>
<keyword evidence="1" id="KW-0472">Membrane</keyword>
<dbReference type="Pfam" id="PF01757">
    <property type="entry name" value="Acyl_transf_3"/>
    <property type="match status" value="1"/>
</dbReference>
<dbReference type="OrthoDB" id="290051at2"/>
<feature type="transmembrane region" description="Helical" evidence="1">
    <location>
        <begin position="105"/>
        <end position="123"/>
    </location>
</feature>
<dbReference type="RefSeq" id="WP_070742279.1">
    <property type="nucleotide sequence ID" value="NZ_MDZA01000088.1"/>
</dbReference>
<comment type="caution">
    <text evidence="3">The sequence shown here is derived from an EMBL/GenBank/DDBJ whole genome shotgun (WGS) entry which is preliminary data.</text>
</comment>
<dbReference type="GO" id="GO:0016020">
    <property type="term" value="C:membrane"/>
    <property type="evidence" value="ECO:0007669"/>
    <property type="project" value="TreeGrafter"/>
</dbReference>
<name>A0A1G1TJQ1_9BACT</name>
<dbReference type="GO" id="GO:0016747">
    <property type="term" value="F:acyltransferase activity, transferring groups other than amino-acyl groups"/>
    <property type="evidence" value="ECO:0007669"/>
    <property type="project" value="InterPro"/>
</dbReference>
<keyword evidence="4" id="KW-1185">Reference proteome</keyword>
<gene>
    <name evidence="3" type="ORF">BEN49_05455</name>
</gene>
<dbReference type="InterPro" id="IPR002656">
    <property type="entry name" value="Acyl_transf_3_dom"/>
</dbReference>
<evidence type="ECO:0000313" key="3">
    <source>
        <dbReference type="EMBL" id="OGX91088.1"/>
    </source>
</evidence>
<feature type="transmembrane region" description="Helical" evidence="1">
    <location>
        <begin position="157"/>
        <end position="180"/>
    </location>
</feature>
<organism evidence="3 4">
    <name type="scientific">Hymenobacter coccineus</name>
    <dbReference type="NCBI Taxonomy" id="1908235"/>
    <lineage>
        <taxon>Bacteria</taxon>
        <taxon>Pseudomonadati</taxon>
        <taxon>Bacteroidota</taxon>
        <taxon>Cytophagia</taxon>
        <taxon>Cytophagales</taxon>
        <taxon>Hymenobacteraceae</taxon>
        <taxon>Hymenobacter</taxon>
    </lineage>
</organism>